<dbReference type="GO" id="GO:0009097">
    <property type="term" value="P:isoleucine biosynthetic process"/>
    <property type="evidence" value="ECO:0007669"/>
    <property type="project" value="TreeGrafter"/>
</dbReference>
<dbReference type="RefSeq" id="WP_157688925.1">
    <property type="nucleotide sequence ID" value="NZ_CP034345.1"/>
</dbReference>
<dbReference type="AlphaFoldDB" id="A0A6B9F8D5"/>
<reference evidence="5 6" key="1">
    <citation type="submission" date="2018-12" db="EMBL/GenBank/DDBJ databases">
        <title>Complete genome sequence of Haloplanus rallus MBLA0036.</title>
        <authorList>
            <person name="Nam Y.-d."/>
            <person name="Kang J."/>
            <person name="Chung W.-H."/>
            <person name="Park Y.S."/>
        </authorList>
    </citation>
    <scope>NUCLEOTIDE SEQUENCE [LARGE SCALE GENOMIC DNA]</scope>
    <source>
        <strain evidence="5 6">MBLA0036</strain>
    </source>
</reference>
<dbReference type="KEGG" id="hra:EI982_07380"/>
<dbReference type="PANTHER" id="PTHR48078">
    <property type="entry name" value="THREONINE DEHYDRATASE, MITOCHONDRIAL-RELATED"/>
    <property type="match status" value="1"/>
</dbReference>
<keyword evidence="2" id="KW-0663">Pyridoxal phosphate</keyword>
<dbReference type="InterPro" id="IPR050147">
    <property type="entry name" value="Ser/Thr_Dehydratase"/>
</dbReference>
<accession>A0A6B9F8D5</accession>
<evidence type="ECO:0000256" key="1">
    <source>
        <dbReference type="ARBA" id="ARBA00001933"/>
    </source>
</evidence>
<evidence type="ECO:0000313" key="6">
    <source>
        <dbReference type="Proteomes" id="UP000428325"/>
    </source>
</evidence>
<sequence length="389" mass="39809">MDTPERLLGLDCTATGERYDPGHVGRSDAGAPLDPVYDLDAVDPAALPADPGSMWDYDALLPVDAGDAVSAAEGATPLLDAPDLAADLGVGSVRLKDEGRNPTGTVLDRGLSVAVTMADRRGADLLALAAAGNAGQSAAAYAGRAGIDCYAYLPSRAPFPNKAMVNVHGADMRVTGGRYSDALAALHDDLAREWYSLQEFTTPYRHDGYRTLAYEVAGARDWTAPDAVVVGVGTGETLVGIERGFRDLVALGLTDRVPRIHAVQAEGCAPLVDAHDDDGGISAVEYPDTICGELEIPEPAGGALALDALAASGGEAVAVADEDLLESAVALTQRLGTEVGATGGAAAAGAWALAERGELDDDGTVVLVNADAGVKTADLLRSHLMGQGV</sequence>
<dbReference type="EMBL" id="CP034345">
    <property type="protein sequence ID" value="QGX94624.1"/>
    <property type="molecule type" value="Genomic_DNA"/>
</dbReference>
<organism evidence="5 6">
    <name type="scientific">Haloplanus rallus</name>
    <dbReference type="NCBI Taxonomy" id="1816183"/>
    <lineage>
        <taxon>Archaea</taxon>
        <taxon>Methanobacteriati</taxon>
        <taxon>Methanobacteriota</taxon>
        <taxon>Stenosarchaea group</taxon>
        <taxon>Halobacteria</taxon>
        <taxon>Halobacteriales</taxon>
        <taxon>Haloferacaceae</taxon>
        <taxon>Haloplanus</taxon>
    </lineage>
</organism>
<dbReference type="SUPFAM" id="SSF53686">
    <property type="entry name" value="Tryptophan synthase beta subunit-like PLP-dependent enzymes"/>
    <property type="match status" value="1"/>
</dbReference>
<dbReference type="PANTHER" id="PTHR48078:SF6">
    <property type="entry name" value="L-THREONINE DEHYDRATASE CATABOLIC TDCB"/>
    <property type="match status" value="1"/>
</dbReference>
<dbReference type="GO" id="GO:0004794">
    <property type="term" value="F:threonine deaminase activity"/>
    <property type="evidence" value="ECO:0007669"/>
    <property type="project" value="TreeGrafter"/>
</dbReference>
<dbReference type="Proteomes" id="UP000428325">
    <property type="component" value="Chromosome"/>
</dbReference>
<dbReference type="Pfam" id="PF00291">
    <property type="entry name" value="PALP"/>
    <property type="match status" value="1"/>
</dbReference>
<protein>
    <submittedName>
        <fullName evidence="5">Pyridoxal-phosphate dependent enzyme</fullName>
    </submittedName>
</protein>
<feature type="domain" description="Tryptophan synthase beta chain-like PALP" evidence="4">
    <location>
        <begin position="70"/>
        <end position="370"/>
    </location>
</feature>
<name>A0A6B9F8D5_9EURY</name>
<dbReference type="OrthoDB" id="341080at2157"/>
<evidence type="ECO:0000313" key="5">
    <source>
        <dbReference type="EMBL" id="QGX94624.1"/>
    </source>
</evidence>
<keyword evidence="6" id="KW-1185">Reference proteome</keyword>
<dbReference type="GO" id="GO:0006565">
    <property type="term" value="P:L-serine catabolic process"/>
    <property type="evidence" value="ECO:0007669"/>
    <property type="project" value="TreeGrafter"/>
</dbReference>
<gene>
    <name evidence="5" type="ORF">EI982_07380</name>
</gene>
<evidence type="ECO:0000256" key="2">
    <source>
        <dbReference type="ARBA" id="ARBA00022898"/>
    </source>
</evidence>
<dbReference type="InterPro" id="IPR036052">
    <property type="entry name" value="TrpB-like_PALP_sf"/>
</dbReference>
<dbReference type="GO" id="GO:0006567">
    <property type="term" value="P:L-threonine catabolic process"/>
    <property type="evidence" value="ECO:0007669"/>
    <property type="project" value="TreeGrafter"/>
</dbReference>
<evidence type="ECO:0000256" key="3">
    <source>
        <dbReference type="ARBA" id="ARBA00023239"/>
    </source>
</evidence>
<dbReference type="GeneID" id="99245926"/>
<dbReference type="Gene3D" id="3.40.50.1100">
    <property type="match status" value="2"/>
</dbReference>
<evidence type="ECO:0000259" key="4">
    <source>
        <dbReference type="Pfam" id="PF00291"/>
    </source>
</evidence>
<proteinExistence type="predicted"/>
<dbReference type="InterPro" id="IPR001926">
    <property type="entry name" value="TrpB-like_PALP"/>
</dbReference>
<comment type="cofactor">
    <cofactor evidence="1">
        <name>pyridoxal 5'-phosphate</name>
        <dbReference type="ChEBI" id="CHEBI:597326"/>
    </cofactor>
</comment>
<dbReference type="GO" id="GO:0003941">
    <property type="term" value="F:L-serine ammonia-lyase activity"/>
    <property type="evidence" value="ECO:0007669"/>
    <property type="project" value="TreeGrafter"/>
</dbReference>
<keyword evidence="3" id="KW-0456">Lyase</keyword>